<evidence type="ECO:0000313" key="1">
    <source>
        <dbReference type="EMBL" id="EMA56897.1"/>
    </source>
</evidence>
<gene>
    <name evidence="1" type="ORF">C468_17104</name>
</gene>
<dbReference type="AlphaFoldDB" id="M0NFY6"/>
<evidence type="ECO:0000313" key="2">
    <source>
        <dbReference type="Proteomes" id="UP000011546"/>
    </source>
</evidence>
<protein>
    <recommendedName>
        <fullName evidence="3">Sugar metabolism cluster protein</fullName>
    </recommendedName>
</protein>
<dbReference type="Pfam" id="PF20126">
    <property type="entry name" value="TumE"/>
    <property type="match status" value="1"/>
</dbReference>
<dbReference type="RefSeq" id="WP_008850068.1">
    <property type="nucleotide sequence ID" value="NZ_AOJH01000105.1"/>
</dbReference>
<dbReference type="Proteomes" id="UP000011546">
    <property type="component" value="Unassembled WGS sequence"/>
</dbReference>
<dbReference type="PATRIC" id="fig|1230456.3.peg.3404"/>
<dbReference type="STRING" id="1230456.C468_17104"/>
<sequence>MPATVAYREQAEKPDGSRYEMIAWQVPESEEFPQGLKYSFQYINPDGDTLLRYDNSPYHRDIGRHHRHAPDGEITQLEFTGLAELIDDFQNEVTEIYEQRTD</sequence>
<dbReference type="EMBL" id="AOJH01000105">
    <property type="protein sequence ID" value="EMA56897.1"/>
    <property type="molecule type" value="Genomic_DNA"/>
</dbReference>
<dbReference type="InterPro" id="IPR045397">
    <property type="entry name" value="TumE-like"/>
</dbReference>
<keyword evidence="2" id="KW-1185">Reference proteome</keyword>
<reference evidence="1 2" key="1">
    <citation type="journal article" date="2014" name="PLoS Genet.">
        <title>Phylogenetically driven sequencing of extremely halophilic archaea reveals strategies for static and dynamic osmo-response.</title>
        <authorList>
            <person name="Becker E.A."/>
            <person name="Seitzer P.M."/>
            <person name="Tritt A."/>
            <person name="Larsen D."/>
            <person name="Krusor M."/>
            <person name="Yao A.I."/>
            <person name="Wu D."/>
            <person name="Madern D."/>
            <person name="Eisen J.A."/>
            <person name="Darling A.E."/>
            <person name="Facciotti M.T."/>
        </authorList>
    </citation>
    <scope>NUCLEOTIDE SEQUENCE [LARGE SCALE GENOMIC DNA]</scope>
    <source>
        <strain evidence="1 2">JCM 14978</strain>
    </source>
</reference>
<comment type="caution">
    <text evidence="1">The sequence shown here is derived from an EMBL/GenBank/DDBJ whole genome shotgun (WGS) entry which is preliminary data.</text>
</comment>
<proteinExistence type="predicted"/>
<organism evidence="1 2">
    <name type="scientific">Halorubrum kocurii JCM 14978</name>
    <dbReference type="NCBI Taxonomy" id="1230456"/>
    <lineage>
        <taxon>Archaea</taxon>
        <taxon>Methanobacteriati</taxon>
        <taxon>Methanobacteriota</taxon>
        <taxon>Stenosarchaea group</taxon>
        <taxon>Halobacteria</taxon>
        <taxon>Halobacteriales</taxon>
        <taxon>Haloferacaceae</taxon>
        <taxon>Halorubrum</taxon>
    </lineage>
</organism>
<evidence type="ECO:0008006" key="3">
    <source>
        <dbReference type="Google" id="ProtNLM"/>
    </source>
</evidence>
<dbReference type="OrthoDB" id="294990at2157"/>
<name>M0NFY6_9EURY</name>
<accession>M0NFY6</accession>